<protein>
    <submittedName>
        <fullName evidence="2">Isochorismatase family protein</fullName>
    </submittedName>
</protein>
<evidence type="ECO:0000259" key="1">
    <source>
        <dbReference type="Pfam" id="PF00857"/>
    </source>
</evidence>
<organism evidence="2 3">
    <name type="scientific">Desulfonema limicola</name>
    <dbReference type="NCBI Taxonomy" id="45656"/>
    <lineage>
        <taxon>Bacteria</taxon>
        <taxon>Pseudomonadati</taxon>
        <taxon>Thermodesulfobacteriota</taxon>
        <taxon>Desulfobacteria</taxon>
        <taxon>Desulfobacterales</taxon>
        <taxon>Desulfococcaceae</taxon>
        <taxon>Desulfonema</taxon>
    </lineage>
</organism>
<dbReference type="InterPro" id="IPR050993">
    <property type="entry name" value="Isochorismatase_domain"/>
</dbReference>
<dbReference type="RefSeq" id="WP_207687312.1">
    <property type="nucleotide sequence ID" value="NZ_CP061799.1"/>
</dbReference>
<dbReference type="Proteomes" id="UP000663720">
    <property type="component" value="Chromosome"/>
</dbReference>
<dbReference type="KEGG" id="dli:dnl_35810"/>
<reference evidence="2" key="1">
    <citation type="journal article" date="2021" name="Microb. Physiol.">
        <title>Proteogenomic Insights into the Physiology of Marine, Sulfate-Reducing, Filamentous Desulfonema limicola and Desulfonema magnum.</title>
        <authorList>
            <person name="Schnaars V."/>
            <person name="Wohlbrand L."/>
            <person name="Scheve S."/>
            <person name="Hinrichs C."/>
            <person name="Reinhardt R."/>
            <person name="Rabus R."/>
        </authorList>
    </citation>
    <scope>NUCLEOTIDE SEQUENCE</scope>
    <source>
        <strain evidence="2">5ac10</strain>
    </source>
</reference>
<feature type="domain" description="Isochorismatase-like" evidence="1">
    <location>
        <begin position="8"/>
        <end position="156"/>
    </location>
</feature>
<dbReference type="PANTHER" id="PTHR14119">
    <property type="entry name" value="HYDROLASE"/>
    <property type="match status" value="1"/>
</dbReference>
<sequence length="179" mass="19942">MLELKNTGLVIIDVQGKLAQIIHNKDAFFDNLKVMIKGAKILGLPVIWLEQLPEKLGHTTPEIAELLEGLNPVSKHTFNACKNQEFMKELEALNCKQLLLAGIETHICVYQTGTGLLNLGYEVHVLSDAVGSRVFENKSIGLERIKLQGGIISSVEMALFEIMQHAKVPEFRDIIKVIK</sequence>
<accession>A0A975B9G9</accession>
<dbReference type="InterPro" id="IPR036380">
    <property type="entry name" value="Isochorismatase-like_sf"/>
</dbReference>
<dbReference type="AlphaFoldDB" id="A0A975B9G9"/>
<evidence type="ECO:0000313" key="2">
    <source>
        <dbReference type="EMBL" id="QTA81250.1"/>
    </source>
</evidence>
<dbReference type="Pfam" id="PF00857">
    <property type="entry name" value="Isochorismatase"/>
    <property type="match status" value="1"/>
</dbReference>
<dbReference type="PANTHER" id="PTHR14119:SF3">
    <property type="entry name" value="ISOCHORISMATASE DOMAIN-CONTAINING PROTEIN 2"/>
    <property type="match status" value="1"/>
</dbReference>
<keyword evidence="3" id="KW-1185">Reference proteome</keyword>
<dbReference type="InterPro" id="IPR000868">
    <property type="entry name" value="Isochorismatase-like_dom"/>
</dbReference>
<dbReference type="SUPFAM" id="SSF52499">
    <property type="entry name" value="Isochorismatase-like hydrolases"/>
    <property type="match status" value="1"/>
</dbReference>
<dbReference type="CDD" id="cd01012">
    <property type="entry name" value="YcaC_related"/>
    <property type="match status" value="1"/>
</dbReference>
<evidence type="ECO:0000313" key="3">
    <source>
        <dbReference type="Proteomes" id="UP000663720"/>
    </source>
</evidence>
<name>A0A975B9G9_9BACT</name>
<dbReference type="Gene3D" id="3.40.50.850">
    <property type="entry name" value="Isochorismatase-like"/>
    <property type="match status" value="1"/>
</dbReference>
<dbReference type="EMBL" id="CP061799">
    <property type="protein sequence ID" value="QTA81250.1"/>
    <property type="molecule type" value="Genomic_DNA"/>
</dbReference>
<proteinExistence type="predicted"/>
<gene>
    <name evidence="2" type="ORF">dnl_35810</name>
</gene>